<feature type="domain" description="Reverse transcriptase zinc-binding" evidence="1">
    <location>
        <begin position="46"/>
        <end position="137"/>
    </location>
</feature>
<proteinExistence type="predicted"/>
<evidence type="ECO:0000313" key="3">
    <source>
        <dbReference type="Proteomes" id="UP000828251"/>
    </source>
</evidence>
<accession>A0A9D4AJ92</accession>
<reference evidence="2 3" key="1">
    <citation type="journal article" date="2021" name="Plant Biotechnol. J.">
        <title>Multi-omics assisted identification of the key and species-specific regulatory components of drought-tolerant mechanisms in Gossypium stocksii.</title>
        <authorList>
            <person name="Yu D."/>
            <person name="Ke L."/>
            <person name="Zhang D."/>
            <person name="Wu Y."/>
            <person name="Sun Y."/>
            <person name="Mei J."/>
            <person name="Sun J."/>
            <person name="Sun Y."/>
        </authorList>
    </citation>
    <scope>NUCLEOTIDE SEQUENCE [LARGE SCALE GENOMIC DNA]</scope>
    <source>
        <strain evidence="3">cv. E1</strain>
        <tissue evidence="2">Leaf</tissue>
    </source>
</reference>
<name>A0A9D4AJ92_9ROSI</name>
<organism evidence="2 3">
    <name type="scientific">Gossypium stocksii</name>
    <dbReference type="NCBI Taxonomy" id="47602"/>
    <lineage>
        <taxon>Eukaryota</taxon>
        <taxon>Viridiplantae</taxon>
        <taxon>Streptophyta</taxon>
        <taxon>Embryophyta</taxon>
        <taxon>Tracheophyta</taxon>
        <taxon>Spermatophyta</taxon>
        <taxon>Magnoliopsida</taxon>
        <taxon>eudicotyledons</taxon>
        <taxon>Gunneridae</taxon>
        <taxon>Pentapetalae</taxon>
        <taxon>rosids</taxon>
        <taxon>malvids</taxon>
        <taxon>Malvales</taxon>
        <taxon>Malvaceae</taxon>
        <taxon>Malvoideae</taxon>
        <taxon>Gossypium</taxon>
    </lineage>
</organism>
<sequence length="181" mass="21117">MWKIDLMKSTFPANIAQKILQIPLAETLGADFQVWKGELSGELWVRNAYKLLQIASSDPNNILIQVDLKNFYKQLWNLKLPSKITITVWRASWNYMPTLVNLRSKRVADNTICPHCRSGEEDISHVFRHCPVTTKVWQMLELSWVNNLMIQSFWDWVTWIFRGVFINNVDYFTAEYGSCGG</sequence>
<dbReference type="Pfam" id="PF13966">
    <property type="entry name" value="zf-RVT"/>
    <property type="match status" value="1"/>
</dbReference>
<evidence type="ECO:0000313" key="2">
    <source>
        <dbReference type="EMBL" id="KAH1122568.1"/>
    </source>
</evidence>
<gene>
    <name evidence="2" type="ORF">J1N35_005728</name>
</gene>
<dbReference type="AlphaFoldDB" id="A0A9D4AJ92"/>
<keyword evidence="3" id="KW-1185">Reference proteome</keyword>
<dbReference type="EMBL" id="JAIQCV010000002">
    <property type="protein sequence ID" value="KAH1122568.1"/>
    <property type="molecule type" value="Genomic_DNA"/>
</dbReference>
<evidence type="ECO:0000259" key="1">
    <source>
        <dbReference type="Pfam" id="PF13966"/>
    </source>
</evidence>
<comment type="caution">
    <text evidence="2">The sequence shown here is derived from an EMBL/GenBank/DDBJ whole genome shotgun (WGS) entry which is preliminary data.</text>
</comment>
<dbReference type="Proteomes" id="UP000828251">
    <property type="component" value="Unassembled WGS sequence"/>
</dbReference>
<dbReference type="InterPro" id="IPR026960">
    <property type="entry name" value="RVT-Znf"/>
</dbReference>
<protein>
    <recommendedName>
        <fullName evidence="1">Reverse transcriptase zinc-binding domain-containing protein</fullName>
    </recommendedName>
</protein>
<dbReference type="OrthoDB" id="1001105at2759"/>